<evidence type="ECO:0000313" key="1">
    <source>
        <dbReference type="EMBL" id="OQA60254.1"/>
    </source>
</evidence>
<proteinExistence type="predicted"/>
<reference evidence="1" key="1">
    <citation type="submission" date="2017-02" db="EMBL/GenBank/DDBJ databases">
        <title>Delving into the versatile metabolic prowess of the omnipresent phylum Bacteroidetes.</title>
        <authorList>
            <person name="Nobu M.K."/>
            <person name="Mei R."/>
            <person name="Narihiro T."/>
            <person name="Kuroda K."/>
            <person name="Liu W.-T."/>
        </authorList>
    </citation>
    <scope>NUCLEOTIDE SEQUENCE</scope>
    <source>
        <strain evidence="1">ADurb.Bin276</strain>
    </source>
</reference>
<dbReference type="EMBL" id="MWBQ01000039">
    <property type="protein sequence ID" value="OQA60254.1"/>
    <property type="molecule type" value="Genomic_DNA"/>
</dbReference>
<name>A0A1V5T0V1_9BACT</name>
<organism evidence="1">
    <name type="scientific">Candidatus Atribacter allofermentans</name>
    <dbReference type="NCBI Taxonomy" id="1852833"/>
    <lineage>
        <taxon>Bacteria</taxon>
        <taxon>Pseudomonadati</taxon>
        <taxon>Atribacterota</taxon>
        <taxon>Atribacteria</taxon>
        <taxon>Atribacterales</taxon>
        <taxon>Atribacteraceae</taxon>
        <taxon>Atribacter</taxon>
    </lineage>
</organism>
<sequence>MKALCIVILILVIVVALFLVGIHIKPRPFPPFPRSAKSILKTIPLPDGLPKPVERFYQLIYGENIPVIDSAIVSGRLRLRIMGITFPGRFRFVHETGKGYRHYIETTLLGFPIMKVNEFYLNGKGRLELPFGISESPEIDQGGNLGMWAESTFFPAIWLTDPKVRWEPLDQDSSILVVPFGEQEERFIVRFDSQTGYLKLMEAMRYKSAGDKHKVLWLAETLKWGSIDKHNLMIEGSATWLDEGKPWAVFTVDDVVYQVNVSEYLQAHGL</sequence>
<accession>A0A1V5T0V1</accession>
<dbReference type="InterPro" id="IPR046674">
    <property type="entry name" value="DUF6544"/>
</dbReference>
<dbReference type="AlphaFoldDB" id="A0A1V5T0V1"/>
<dbReference type="Pfam" id="PF20181">
    <property type="entry name" value="DUF6544"/>
    <property type="match status" value="1"/>
</dbReference>
<comment type="caution">
    <text evidence="1">The sequence shown here is derived from an EMBL/GenBank/DDBJ whole genome shotgun (WGS) entry which is preliminary data.</text>
</comment>
<gene>
    <name evidence="1" type="ORF">BWY41_00655</name>
</gene>
<dbReference type="Proteomes" id="UP000485569">
    <property type="component" value="Unassembled WGS sequence"/>
</dbReference>
<protein>
    <submittedName>
        <fullName evidence="1">Uncharacterized protein</fullName>
    </submittedName>
</protein>